<dbReference type="Pfam" id="PF00568">
    <property type="entry name" value="WH1"/>
    <property type="match status" value="1"/>
</dbReference>
<feature type="domain" description="CRIB" evidence="2">
    <location>
        <begin position="178"/>
        <end position="193"/>
    </location>
</feature>
<feature type="domain" description="WH1" evidence="3">
    <location>
        <begin position="23"/>
        <end position="139"/>
    </location>
</feature>
<evidence type="ECO:0000259" key="3">
    <source>
        <dbReference type="PROSITE" id="PS50229"/>
    </source>
</evidence>
<organism evidence="4 5">
    <name type="scientific">Mycena albidolilacea</name>
    <dbReference type="NCBI Taxonomy" id="1033008"/>
    <lineage>
        <taxon>Eukaryota</taxon>
        <taxon>Fungi</taxon>
        <taxon>Dikarya</taxon>
        <taxon>Basidiomycota</taxon>
        <taxon>Agaricomycotina</taxon>
        <taxon>Agaricomycetes</taxon>
        <taxon>Agaricomycetidae</taxon>
        <taxon>Agaricales</taxon>
        <taxon>Marasmiineae</taxon>
        <taxon>Mycenaceae</taxon>
        <taxon>Mycena</taxon>
    </lineage>
</organism>
<feature type="region of interest" description="Disordered" evidence="1">
    <location>
        <begin position="248"/>
        <end position="267"/>
    </location>
</feature>
<evidence type="ECO:0000313" key="5">
    <source>
        <dbReference type="Proteomes" id="UP001218218"/>
    </source>
</evidence>
<comment type="caution">
    <text evidence="4">The sequence shown here is derived from an EMBL/GenBank/DDBJ whole genome shotgun (WGS) entry which is preliminary data.</text>
</comment>
<dbReference type="Gene3D" id="2.30.29.30">
    <property type="entry name" value="Pleckstrin-homology domain (PH domain)/Phosphotyrosine-binding domain (PTB)"/>
    <property type="match status" value="1"/>
</dbReference>
<accession>A0AAD7EJ50</accession>
<dbReference type="SMART" id="SM00461">
    <property type="entry name" value="WH1"/>
    <property type="match status" value="1"/>
</dbReference>
<dbReference type="PROSITE" id="PS50229">
    <property type="entry name" value="WH1"/>
    <property type="match status" value="1"/>
</dbReference>
<proteinExistence type="predicted"/>
<dbReference type="Proteomes" id="UP001218218">
    <property type="component" value="Unassembled WGS sequence"/>
</dbReference>
<evidence type="ECO:0000259" key="2">
    <source>
        <dbReference type="PROSITE" id="PS50108"/>
    </source>
</evidence>
<feature type="compositionally biased region" description="Basic residues" evidence="1">
    <location>
        <begin position="252"/>
        <end position="267"/>
    </location>
</feature>
<protein>
    <submittedName>
        <fullName evidence="4">Uncharacterized protein</fullName>
    </submittedName>
</protein>
<keyword evidence="5" id="KW-1185">Reference proteome</keyword>
<dbReference type="AlphaFoldDB" id="A0AAD7EJ50"/>
<gene>
    <name evidence="4" type="ORF">DFH08DRAFT_336208</name>
</gene>
<evidence type="ECO:0000313" key="4">
    <source>
        <dbReference type="EMBL" id="KAJ7326279.1"/>
    </source>
</evidence>
<dbReference type="InterPro" id="IPR011993">
    <property type="entry name" value="PH-like_dom_sf"/>
</dbReference>
<evidence type="ECO:0000256" key="1">
    <source>
        <dbReference type="SAM" id="MobiDB-lite"/>
    </source>
</evidence>
<dbReference type="PROSITE" id="PS50108">
    <property type="entry name" value="CRIB"/>
    <property type="match status" value="1"/>
</dbReference>
<sequence>MISQLVSPTTNVDSDASFSVPGLHPSTYNVYAVIPARVYHAAFGSKQSELDWTYSGLHGRLMFGKDRGSVDQAYWFRLLDDAGKTIWIFKIPELSFDYRIHLPFFHTFRGSSRKFGFLYYDDIEAASFAKKVIGRAMPRSSTDNFHLAAMAYELPRSIRNRLTSSFASSTGRLSPAMISTPTANSFAHVAHVGAKKMLPLAGLEADNEGTWTLVATENPDDGVATLLEQHNVANEYLKASPVIKVEDNSHIPKPRRIRRKPSPKVPV</sequence>
<dbReference type="InterPro" id="IPR000697">
    <property type="entry name" value="WH1/EVH1_dom"/>
</dbReference>
<dbReference type="EMBL" id="JARIHO010000042">
    <property type="protein sequence ID" value="KAJ7326279.1"/>
    <property type="molecule type" value="Genomic_DNA"/>
</dbReference>
<name>A0AAD7EJ50_9AGAR</name>
<reference evidence="4" key="1">
    <citation type="submission" date="2023-03" db="EMBL/GenBank/DDBJ databases">
        <title>Massive genome expansion in bonnet fungi (Mycena s.s.) driven by repeated elements and novel gene families across ecological guilds.</title>
        <authorList>
            <consortium name="Lawrence Berkeley National Laboratory"/>
            <person name="Harder C.B."/>
            <person name="Miyauchi S."/>
            <person name="Viragh M."/>
            <person name="Kuo A."/>
            <person name="Thoen E."/>
            <person name="Andreopoulos B."/>
            <person name="Lu D."/>
            <person name="Skrede I."/>
            <person name="Drula E."/>
            <person name="Henrissat B."/>
            <person name="Morin E."/>
            <person name="Kohler A."/>
            <person name="Barry K."/>
            <person name="LaButti K."/>
            <person name="Morin E."/>
            <person name="Salamov A."/>
            <person name="Lipzen A."/>
            <person name="Mereny Z."/>
            <person name="Hegedus B."/>
            <person name="Baldrian P."/>
            <person name="Stursova M."/>
            <person name="Weitz H."/>
            <person name="Taylor A."/>
            <person name="Grigoriev I.V."/>
            <person name="Nagy L.G."/>
            <person name="Martin F."/>
            <person name="Kauserud H."/>
        </authorList>
    </citation>
    <scope>NUCLEOTIDE SEQUENCE</scope>
    <source>
        <strain evidence="4">CBHHK002</strain>
    </source>
</reference>
<dbReference type="InterPro" id="IPR000095">
    <property type="entry name" value="CRIB_dom"/>
</dbReference>
<dbReference type="SUPFAM" id="SSF50729">
    <property type="entry name" value="PH domain-like"/>
    <property type="match status" value="1"/>
</dbReference>